<dbReference type="RefSeq" id="WP_272746845.1">
    <property type="nucleotide sequence ID" value="NZ_JAQQKX010000002.1"/>
</dbReference>
<dbReference type="Gene3D" id="3.30.300.30">
    <property type="match status" value="1"/>
</dbReference>
<dbReference type="InterPro" id="IPR000873">
    <property type="entry name" value="AMP-dep_synth/lig_dom"/>
</dbReference>
<dbReference type="EC" id="6.2.1.3" evidence="7"/>
<evidence type="ECO:0000256" key="1">
    <source>
        <dbReference type="ARBA" id="ARBA00006432"/>
    </source>
</evidence>
<dbReference type="PROSITE" id="PS00455">
    <property type="entry name" value="AMP_BINDING"/>
    <property type="match status" value="1"/>
</dbReference>
<sequence>MNLMAMAKREFIFLKRLLRLLKRVKTVDPASSNLVCDDFEAVVDRFKDQPALLFEGKTLTYGELDGMANRFAHWARARGLKTGDTVALLMPNRPEYIAIWLGLNKLGVVTALINNSLTGSGLAHCINISGASLTVVDTSTQVAFTDIEATLSRHQGLWILDLPKEEETNTRHSLSHALKGQSSVRPDHAHRAHLKAHDPAMYIYTSGTTGLPKAAKITNARAQLYMKAFAGLTHMKPGERLYNTLPLYHSTGGLCGTGAALLNGASMVIKRKFSASAFWHDVRTLDCTHIVYIGELCRYLINSPPSPDPTDEMKHRIKMAFGNGMRPEVWDEFKKRFNVPIIVEFYGSTEGNVSLFNLDGHSGAIGRAPAYLRSSFNIRLVKFDIESELPERRANGLCIECKPGEIGEAIGAIGTDARHAYTGYADKAASEKKILHDVFKPGDAWFRTGDLMKMDKDGYIYFVDRIGDTFRFKGENVSTSEVSECCARAQGVDEAIVYGVPVPHYDGKAGMVSLIVDDSFSIEAFGHHVYTNLPVYARPRFVRLLQHVETTGTFKYKKMDLVIAGFDPAKTDDPLYVMKMDATDYTPMTEACMQLIESGQYRM</sequence>
<dbReference type="NCBIfam" id="NF006134">
    <property type="entry name" value="PRK08279.1"/>
    <property type="match status" value="1"/>
</dbReference>
<accession>A0ABT5HQK6</accession>
<dbReference type="InterPro" id="IPR042099">
    <property type="entry name" value="ANL_N_sf"/>
</dbReference>
<evidence type="ECO:0000259" key="5">
    <source>
        <dbReference type="Pfam" id="PF00501"/>
    </source>
</evidence>
<dbReference type="InterPro" id="IPR025110">
    <property type="entry name" value="AMP-bd_C"/>
</dbReference>
<dbReference type="PANTHER" id="PTHR43107">
    <property type="entry name" value="LONG-CHAIN FATTY ACID TRANSPORT PROTEIN"/>
    <property type="match status" value="1"/>
</dbReference>
<keyword evidence="4" id="KW-0067">ATP-binding</keyword>
<dbReference type="GO" id="GO:0004467">
    <property type="term" value="F:long-chain fatty acid-CoA ligase activity"/>
    <property type="evidence" value="ECO:0007669"/>
    <property type="project" value="UniProtKB-EC"/>
</dbReference>
<feature type="domain" description="AMP-dependent synthetase/ligase" evidence="5">
    <location>
        <begin position="39"/>
        <end position="367"/>
    </location>
</feature>
<dbReference type="PANTHER" id="PTHR43107:SF15">
    <property type="entry name" value="FATTY ACID TRANSPORT PROTEIN 3, ISOFORM A"/>
    <property type="match status" value="1"/>
</dbReference>
<reference evidence="7 8" key="1">
    <citation type="submission" date="2023-01" db="EMBL/GenBank/DDBJ databases">
        <title>Novel species of the genus Asticcacaulis isolated from rivers.</title>
        <authorList>
            <person name="Lu H."/>
        </authorList>
    </citation>
    <scope>NUCLEOTIDE SEQUENCE [LARGE SCALE GENOMIC DNA]</scope>
    <source>
        <strain evidence="7 8">BYS171W</strain>
    </source>
</reference>
<evidence type="ECO:0000313" key="7">
    <source>
        <dbReference type="EMBL" id="MDC7682352.1"/>
    </source>
</evidence>
<dbReference type="InterPro" id="IPR045851">
    <property type="entry name" value="AMP-bd_C_sf"/>
</dbReference>
<dbReference type="SUPFAM" id="SSF56801">
    <property type="entry name" value="Acetyl-CoA synthetase-like"/>
    <property type="match status" value="1"/>
</dbReference>
<comment type="caution">
    <text evidence="7">The sequence shown here is derived from an EMBL/GenBank/DDBJ whole genome shotgun (WGS) entry which is preliminary data.</text>
</comment>
<dbReference type="EMBL" id="JAQQKX010000002">
    <property type="protein sequence ID" value="MDC7682352.1"/>
    <property type="molecule type" value="Genomic_DNA"/>
</dbReference>
<keyword evidence="8" id="KW-1185">Reference proteome</keyword>
<evidence type="ECO:0000256" key="3">
    <source>
        <dbReference type="ARBA" id="ARBA00022741"/>
    </source>
</evidence>
<name>A0ABT5HQK6_9CAUL</name>
<feature type="domain" description="AMP-binding enzyme C-terminal" evidence="6">
    <location>
        <begin position="484"/>
        <end position="555"/>
    </location>
</feature>
<organism evidence="7 8">
    <name type="scientific">Asticcacaulis aquaticus</name>
    <dbReference type="NCBI Taxonomy" id="2984212"/>
    <lineage>
        <taxon>Bacteria</taxon>
        <taxon>Pseudomonadati</taxon>
        <taxon>Pseudomonadota</taxon>
        <taxon>Alphaproteobacteria</taxon>
        <taxon>Caulobacterales</taxon>
        <taxon>Caulobacteraceae</taxon>
        <taxon>Asticcacaulis</taxon>
    </lineage>
</organism>
<dbReference type="Pfam" id="PF00501">
    <property type="entry name" value="AMP-binding"/>
    <property type="match status" value="1"/>
</dbReference>
<proteinExistence type="inferred from homology"/>
<keyword evidence="2 7" id="KW-0436">Ligase</keyword>
<evidence type="ECO:0000259" key="6">
    <source>
        <dbReference type="Pfam" id="PF13193"/>
    </source>
</evidence>
<evidence type="ECO:0000256" key="4">
    <source>
        <dbReference type="ARBA" id="ARBA00022840"/>
    </source>
</evidence>
<dbReference type="Gene3D" id="3.40.50.12780">
    <property type="entry name" value="N-terminal domain of ligase-like"/>
    <property type="match status" value="1"/>
</dbReference>
<gene>
    <name evidence="7" type="ORF">PQU92_03640</name>
</gene>
<evidence type="ECO:0000313" key="8">
    <source>
        <dbReference type="Proteomes" id="UP001214854"/>
    </source>
</evidence>
<dbReference type="Proteomes" id="UP001214854">
    <property type="component" value="Unassembled WGS sequence"/>
</dbReference>
<comment type="similarity">
    <text evidence="1">Belongs to the ATP-dependent AMP-binding enzyme family.</text>
</comment>
<evidence type="ECO:0000256" key="2">
    <source>
        <dbReference type="ARBA" id="ARBA00022598"/>
    </source>
</evidence>
<protein>
    <submittedName>
        <fullName evidence="7">Long-chain-acyl-CoA synthetase</fullName>
        <ecNumber evidence="7">6.2.1.3</ecNumber>
    </submittedName>
</protein>
<keyword evidence="3" id="KW-0547">Nucleotide-binding</keyword>
<dbReference type="InterPro" id="IPR020845">
    <property type="entry name" value="AMP-binding_CS"/>
</dbReference>
<dbReference type="Pfam" id="PF13193">
    <property type="entry name" value="AMP-binding_C"/>
    <property type="match status" value="1"/>
</dbReference>